<evidence type="ECO:0000256" key="5">
    <source>
        <dbReference type="ARBA" id="ARBA00023004"/>
    </source>
</evidence>
<feature type="binding site" evidence="8">
    <location>
        <position position="48"/>
    </location>
    <ligand>
        <name>Mg(2+)</name>
        <dbReference type="ChEBI" id="CHEBI:18420"/>
    </ligand>
</feature>
<evidence type="ECO:0000313" key="10">
    <source>
        <dbReference type="EMBL" id="SFQ20143.1"/>
    </source>
</evidence>
<feature type="binding site" evidence="8">
    <location>
        <position position="39"/>
    </location>
    <ligand>
        <name>[4Fe-4S] cluster</name>
        <dbReference type="ChEBI" id="CHEBI:49883"/>
        <note>4Fe-4S-S-AdoMet</note>
    </ligand>
</feature>
<dbReference type="STRING" id="112413.SAMN05421854_109275"/>
<dbReference type="InterPro" id="IPR058240">
    <property type="entry name" value="rSAM_sf"/>
</dbReference>
<keyword evidence="5 8" id="KW-0408">Iron</keyword>
<evidence type="ECO:0000256" key="4">
    <source>
        <dbReference type="ARBA" id="ARBA00022842"/>
    </source>
</evidence>
<sequence length="237" mass="25858">MTITLADDELLVAERFGPTVQGEGPSTGRRAVFVRLMNCNLTCKTCDTPYTWDDSRFDLDAEATVTSVSDLLAWATAQPVDLVVITGGEPLIQQRRLIALAQGLVDAGLRVEIETNGTIAPAPDLLAWVSQFNVSPKLSTFGAGMPASKRIKRRVLGHFAVSGRAVFKFVVSSIADLDEITELVSSHDLAPVYVMPEGRTAEEVTRRLAEIADPAIERGFHLSTRLHLLTWGDQRGR</sequence>
<dbReference type="SFLD" id="SFLDS00029">
    <property type="entry name" value="Radical_SAM"/>
    <property type="match status" value="1"/>
</dbReference>
<dbReference type="PIRSF" id="PIRSF000370">
    <property type="entry name" value="QueE"/>
    <property type="match status" value="1"/>
</dbReference>
<gene>
    <name evidence="8" type="primary">queE</name>
    <name evidence="10" type="ORF">SAMN05421854_109275</name>
</gene>
<dbReference type="InterPro" id="IPR013785">
    <property type="entry name" value="Aldolase_TIM"/>
</dbReference>
<evidence type="ECO:0000256" key="1">
    <source>
        <dbReference type="ARBA" id="ARBA00022485"/>
    </source>
</evidence>
<keyword evidence="4 8" id="KW-0460">Magnesium</keyword>
<feature type="binding site" evidence="8">
    <location>
        <begin position="20"/>
        <end position="22"/>
    </location>
    <ligand>
        <name>substrate</name>
    </ligand>
</feature>
<name>A0A1I5WK30_9PSEU</name>
<proteinExistence type="inferred from homology"/>
<dbReference type="GO" id="GO:0016840">
    <property type="term" value="F:carbon-nitrogen lyase activity"/>
    <property type="evidence" value="ECO:0007669"/>
    <property type="project" value="UniProtKB-UniRule"/>
</dbReference>
<keyword evidence="2 8" id="KW-0949">S-adenosyl-L-methionine</keyword>
<dbReference type="GO" id="GO:0000287">
    <property type="term" value="F:magnesium ion binding"/>
    <property type="evidence" value="ECO:0007669"/>
    <property type="project" value="UniProtKB-UniRule"/>
</dbReference>
<organism evidence="10 11">
    <name type="scientific">Amycolatopsis rubida</name>
    <dbReference type="NCBI Taxonomy" id="112413"/>
    <lineage>
        <taxon>Bacteria</taxon>
        <taxon>Bacillati</taxon>
        <taxon>Actinomycetota</taxon>
        <taxon>Actinomycetes</taxon>
        <taxon>Pseudonocardiales</taxon>
        <taxon>Pseudonocardiaceae</taxon>
        <taxon>Amycolatopsis</taxon>
    </lineage>
</organism>
<comment type="cofactor">
    <cofactor evidence="8">
        <name>S-adenosyl-L-methionine</name>
        <dbReference type="ChEBI" id="CHEBI:59789"/>
    </cofactor>
    <text evidence="8">Binds 1 S-adenosyl-L-methionine per subunit.</text>
</comment>
<accession>A0A1I5WK30</accession>
<feature type="binding site" evidence="8">
    <location>
        <position position="86"/>
    </location>
    <ligand>
        <name>substrate</name>
    </ligand>
</feature>
<protein>
    <recommendedName>
        <fullName evidence="8">7-carboxy-7-deazaguanine synthase</fullName>
        <shortName evidence="8">CDG synthase</shortName>
        <ecNumber evidence="8">4.3.99.3</ecNumber>
    </recommendedName>
    <alternativeName>
        <fullName evidence="8">Queuosine biosynthesis protein QueE</fullName>
    </alternativeName>
</protein>
<evidence type="ECO:0000256" key="3">
    <source>
        <dbReference type="ARBA" id="ARBA00022723"/>
    </source>
</evidence>
<comment type="cofactor">
    <cofactor evidence="8">
        <name>Mg(2+)</name>
        <dbReference type="ChEBI" id="CHEBI:18420"/>
    </cofactor>
</comment>
<feature type="binding site" evidence="8">
    <location>
        <position position="43"/>
    </location>
    <ligand>
        <name>[4Fe-4S] cluster</name>
        <dbReference type="ChEBI" id="CHEBI:49883"/>
        <note>4Fe-4S-S-AdoMet</note>
    </ligand>
</feature>
<evidence type="ECO:0000313" key="11">
    <source>
        <dbReference type="Proteomes" id="UP000199137"/>
    </source>
</evidence>
<dbReference type="HAMAP" id="MF_00917">
    <property type="entry name" value="QueE"/>
    <property type="match status" value="1"/>
</dbReference>
<comment type="function">
    <text evidence="8">Catalyzes the complex heterocyclic radical-mediated conversion of 6-carboxy-5,6,7,8-tetrahydropterin (CPH4) to 7-carboxy-7-deazaguanine (CDG), a step common to the biosynthetic pathways of all 7-deazapurine-containing compounds.</text>
</comment>
<dbReference type="GO" id="GO:1904047">
    <property type="term" value="F:S-adenosyl-L-methionine binding"/>
    <property type="evidence" value="ECO:0007669"/>
    <property type="project" value="UniProtKB-UniRule"/>
</dbReference>
<dbReference type="OrthoDB" id="9782387at2"/>
<dbReference type="GO" id="GO:0008616">
    <property type="term" value="P:tRNA queuosine(34) biosynthetic process"/>
    <property type="evidence" value="ECO:0007669"/>
    <property type="project" value="UniProtKB-UniRule"/>
</dbReference>
<dbReference type="AlphaFoldDB" id="A0A1I5WK30"/>
<dbReference type="EC" id="4.3.99.3" evidence="8"/>
<comment type="catalytic activity">
    <reaction evidence="8">
        <text>6-carboxy-5,6,7,8-tetrahydropterin + H(+) = 7-carboxy-7-carbaguanine + NH4(+)</text>
        <dbReference type="Rhea" id="RHEA:27974"/>
        <dbReference type="ChEBI" id="CHEBI:15378"/>
        <dbReference type="ChEBI" id="CHEBI:28938"/>
        <dbReference type="ChEBI" id="CHEBI:61032"/>
        <dbReference type="ChEBI" id="CHEBI:61036"/>
        <dbReference type="EC" id="4.3.99.3"/>
    </reaction>
</comment>
<dbReference type="Gene3D" id="3.20.20.70">
    <property type="entry name" value="Aldolase class I"/>
    <property type="match status" value="1"/>
</dbReference>
<keyword evidence="1 8" id="KW-0004">4Fe-4S</keyword>
<feature type="binding site" evidence="8">
    <location>
        <begin position="135"/>
        <end position="137"/>
    </location>
    <ligand>
        <name>S-adenosyl-L-methionine</name>
        <dbReference type="ChEBI" id="CHEBI:59789"/>
    </ligand>
</feature>
<keyword evidence="3 8" id="KW-0479">Metal-binding</keyword>
<keyword evidence="8" id="KW-0671">Queuosine biosynthesis</keyword>
<evidence type="ECO:0000256" key="2">
    <source>
        <dbReference type="ARBA" id="ARBA00022691"/>
    </source>
</evidence>
<feature type="binding site" evidence="8">
    <location>
        <position position="35"/>
    </location>
    <ligand>
        <name>substrate</name>
    </ligand>
</feature>
<comment type="cofactor">
    <cofactor evidence="8">
        <name>[4Fe-4S] cluster</name>
        <dbReference type="ChEBI" id="CHEBI:49883"/>
    </cofactor>
    <text evidence="8">Binds 1 [4Fe-4S] cluster. The cluster is coordinated with 3 cysteines and an exchangeable S-adenosyl-L-methionine.</text>
</comment>
<dbReference type="CDD" id="cd01335">
    <property type="entry name" value="Radical_SAM"/>
    <property type="match status" value="1"/>
</dbReference>
<evidence type="ECO:0000256" key="8">
    <source>
        <dbReference type="HAMAP-Rule" id="MF_00917"/>
    </source>
</evidence>
<keyword evidence="7 8" id="KW-0456">Lyase</keyword>
<dbReference type="RefSeq" id="WP_093575487.1">
    <property type="nucleotide sequence ID" value="NZ_FOWC01000009.1"/>
</dbReference>
<comment type="pathway">
    <text evidence="8">Purine metabolism; 7-cyano-7-deazaguanine biosynthesis.</text>
</comment>
<dbReference type="UniPathway" id="UPA00391"/>
<keyword evidence="6 8" id="KW-0411">Iron-sulfur</keyword>
<dbReference type="Pfam" id="PF13353">
    <property type="entry name" value="Fer4_12"/>
    <property type="match status" value="1"/>
</dbReference>
<evidence type="ECO:0000256" key="7">
    <source>
        <dbReference type="ARBA" id="ARBA00023239"/>
    </source>
</evidence>
<dbReference type="Proteomes" id="UP000199137">
    <property type="component" value="Unassembled WGS sequence"/>
</dbReference>
<evidence type="ECO:0000256" key="6">
    <source>
        <dbReference type="ARBA" id="ARBA00023014"/>
    </source>
</evidence>
<comment type="subunit">
    <text evidence="8">Homodimer.</text>
</comment>
<dbReference type="PROSITE" id="PS51918">
    <property type="entry name" value="RADICAL_SAM"/>
    <property type="match status" value="1"/>
</dbReference>
<comment type="similarity">
    <text evidence="8">Belongs to the radical SAM superfamily. 7-carboxy-7-deazaguanine synthase family.</text>
</comment>
<dbReference type="SUPFAM" id="SSF102114">
    <property type="entry name" value="Radical SAM enzymes"/>
    <property type="match status" value="1"/>
</dbReference>
<feature type="binding site" evidence="8">
    <location>
        <position position="46"/>
    </location>
    <ligand>
        <name>[4Fe-4S] cluster</name>
        <dbReference type="ChEBI" id="CHEBI:49883"/>
        <note>4Fe-4S-S-AdoMet</note>
    </ligand>
</feature>
<reference evidence="10 11" key="1">
    <citation type="submission" date="2016-10" db="EMBL/GenBank/DDBJ databases">
        <authorList>
            <person name="de Groot N.N."/>
        </authorList>
    </citation>
    <scope>NUCLEOTIDE SEQUENCE [LARGE SCALE GENOMIC DNA]</scope>
    <source>
        <strain evidence="10 11">DSM 44637</strain>
    </source>
</reference>
<dbReference type="PANTHER" id="PTHR42836">
    <property type="entry name" value="7-CARBOXY-7-DEAZAGUANINE SYNTHASE"/>
    <property type="match status" value="1"/>
</dbReference>
<evidence type="ECO:0000259" key="9">
    <source>
        <dbReference type="PROSITE" id="PS51918"/>
    </source>
</evidence>
<feature type="domain" description="Radical SAM core" evidence="9">
    <location>
        <begin position="26"/>
        <end position="233"/>
    </location>
</feature>
<dbReference type="InterPro" id="IPR007197">
    <property type="entry name" value="rSAM"/>
</dbReference>
<comment type="caution">
    <text evidence="8">Lacks conserved residue(s) required for the propagation of feature annotation.</text>
</comment>
<dbReference type="PANTHER" id="PTHR42836:SF1">
    <property type="entry name" value="7-CARBOXY-7-DEAZAGUANINE SYNTHASE"/>
    <property type="match status" value="1"/>
</dbReference>
<dbReference type="InterPro" id="IPR024924">
    <property type="entry name" value="7-CO-7-deazaguanine_synth-like"/>
</dbReference>
<dbReference type="GO" id="GO:0051539">
    <property type="term" value="F:4 iron, 4 sulfur cluster binding"/>
    <property type="evidence" value="ECO:0007669"/>
    <property type="project" value="UniProtKB-UniRule"/>
</dbReference>
<feature type="binding site" evidence="8">
    <location>
        <position position="88"/>
    </location>
    <ligand>
        <name>S-adenosyl-L-methionine</name>
        <dbReference type="ChEBI" id="CHEBI:59789"/>
    </ligand>
</feature>
<dbReference type="EMBL" id="FOWC01000009">
    <property type="protein sequence ID" value="SFQ20143.1"/>
    <property type="molecule type" value="Genomic_DNA"/>
</dbReference>